<dbReference type="InterPro" id="IPR036271">
    <property type="entry name" value="Tet_transcr_reg_TetR-rel_C_sf"/>
</dbReference>
<dbReference type="RefSeq" id="WP_378599900.1">
    <property type="nucleotide sequence ID" value="NZ_JBHSQN010000002.1"/>
</dbReference>
<evidence type="ECO:0000313" key="6">
    <source>
        <dbReference type="Proteomes" id="UP001596223"/>
    </source>
</evidence>
<dbReference type="PROSITE" id="PS50977">
    <property type="entry name" value="HTH_TETR_2"/>
    <property type="match status" value="1"/>
</dbReference>
<protein>
    <submittedName>
        <fullName evidence="5">TetR/AcrR family transcriptional regulator</fullName>
    </submittedName>
</protein>
<reference evidence="6" key="1">
    <citation type="journal article" date="2019" name="Int. J. Syst. Evol. Microbiol.">
        <title>The Global Catalogue of Microorganisms (GCM) 10K type strain sequencing project: providing services to taxonomists for standard genome sequencing and annotation.</title>
        <authorList>
            <consortium name="The Broad Institute Genomics Platform"/>
            <consortium name="The Broad Institute Genome Sequencing Center for Infectious Disease"/>
            <person name="Wu L."/>
            <person name="Ma J."/>
        </authorList>
    </citation>
    <scope>NUCLEOTIDE SEQUENCE [LARGE SCALE GENOMIC DNA]</scope>
    <source>
        <strain evidence="6">CCUG 36956</strain>
    </source>
</reference>
<comment type="caution">
    <text evidence="5">The sequence shown here is derived from an EMBL/GenBank/DDBJ whole genome shotgun (WGS) entry which is preliminary data.</text>
</comment>
<organism evidence="5 6">
    <name type="scientific">Nocardia lasii</name>
    <dbReference type="NCBI Taxonomy" id="1616107"/>
    <lineage>
        <taxon>Bacteria</taxon>
        <taxon>Bacillati</taxon>
        <taxon>Actinomycetota</taxon>
        <taxon>Actinomycetes</taxon>
        <taxon>Mycobacteriales</taxon>
        <taxon>Nocardiaceae</taxon>
        <taxon>Nocardia</taxon>
    </lineage>
</organism>
<dbReference type="EMBL" id="JBHSQN010000002">
    <property type="protein sequence ID" value="MFC6010250.1"/>
    <property type="molecule type" value="Genomic_DNA"/>
</dbReference>
<dbReference type="PANTHER" id="PTHR30055">
    <property type="entry name" value="HTH-TYPE TRANSCRIPTIONAL REGULATOR RUTR"/>
    <property type="match status" value="1"/>
</dbReference>
<evidence type="ECO:0000256" key="1">
    <source>
        <dbReference type="ARBA" id="ARBA00023125"/>
    </source>
</evidence>
<dbReference type="InterPro" id="IPR009057">
    <property type="entry name" value="Homeodomain-like_sf"/>
</dbReference>
<evidence type="ECO:0000256" key="2">
    <source>
        <dbReference type="PROSITE-ProRule" id="PRU00335"/>
    </source>
</evidence>
<keyword evidence="1 2" id="KW-0238">DNA-binding</keyword>
<keyword evidence="6" id="KW-1185">Reference proteome</keyword>
<feature type="domain" description="HTH tetR-type" evidence="4">
    <location>
        <begin position="24"/>
        <end position="85"/>
    </location>
</feature>
<evidence type="ECO:0000256" key="3">
    <source>
        <dbReference type="SAM" id="MobiDB-lite"/>
    </source>
</evidence>
<feature type="DNA-binding region" description="H-T-H motif" evidence="2">
    <location>
        <begin position="48"/>
        <end position="67"/>
    </location>
</feature>
<name>A0ABW1JM22_9NOCA</name>
<dbReference type="PANTHER" id="PTHR30055:SF160">
    <property type="entry name" value="TRANSCRIPTIONAL REGULATORY PROTEIN (PROBABLY ASNC-FAMILY)-RELATED"/>
    <property type="match status" value="1"/>
</dbReference>
<dbReference type="InterPro" id="IPR001647">
    <property type="entry name" value="HTH_TetR"/>
</dbReference>
<dbReference type="InterPro" id="IPR050109">
    <property type="entry name" value="HTH-type_TetR-like_transc_reg"/>
</dbReference>
<dbReference type="Gene3D" id="1.10.357.10">
    <property type="entry name" value="Tetracycline Repressor, domain 2"/>
    <property type="match status" value="1"/>
</dbReference>
<feature type="region of interest" description="Disordered" evidence="3">
    <location>
        <begin position="1"/>
        <end position="22"/>
    </location>
</feature>
<sequence>MSSTASRPASAVSGRQARWQPHNDSRRERIVLAAIELIEQSPAGVEVPIVQIAEHAGLAKSVVYRQFAGRDELDRRIRSDVAERFVGDIEDALDIADGSIHNILVRTIGAVVSWIEDHPRLRDFLRTGPSETDPDVDAMSALIATIAGSTRALVSGLAGAVGVTDDASADTMTFAIVSMTEATVTRWSNDPAPALTKDQLIEELASYAWHVVDGVARRHGLTLDPDQQFTEVLTHLIAGDRPDSGG</sequence>
<gene>
    <name evidence="5" type="ORF">ACFP3H_04240</name>
</gene>
<dbReference type="Proteomes" id="UP001596223">
    <property type="component" value="Unassembled WGS sequence"/>
</dbReference>
<dbReference type="SUPFAM" id="SSF48498">
    <property type="entry name" value="Tetracyclin repressor-like, C-terminal domain"/>
    <property type="match status" value="1"/>
</dbReference>
<evidence type="ECO:0000313" key="5">
    <source>
        <dbReference type="EMBL" id="MFC6010250.1"/>
    </source>
</evidence>
<proteinExistence type="predicted"/>
<dbReference type="SUPFAM" id="SSF46689">
    <property type="entry name" value="Homeodomain-like"/>
    <property type="match status" value="1"/>
</dbReference>
<accession>A0ABW1JM22</accession>
<evidence type="ECO:0000259" key="4">
    <source>
        <dbReference type="PROSITE" id="PS50977"/>
    </source>
</evidence>